<gene>
    <name evidence="2" type="ORF">NDR86_31120</name>
</gene>
<dbReference type="InterPro" id="IPR056927">
    <property type="entry name" value="Phage_TAC"/>
</dbReference>
<evidence type="ECO:0000313" key="2">
    <source>
        <dbReference type="EMBL" id="MCM6777946.1"/>
    </source>
</evidence>
<name>A0A9X2EGK8_9NOCA</name>
<evidence type="ECO:0000313" key="3">
    <source>
        <dbReference type="Proteomes" id="UP001139157"/>
    </source>
</evidence>
<organism evidence="2 3">
    <name type="scientific">Nocardia pulmonis</name>
    <dbReference type="NCBI Taxonomy" id="2951408"/>
    <lineage>
        <taxon>Bacteria</taxon>
        <taxon>Bacillati</taxon>
        <taxon>Actinomycetota</taxon>
        <taxon>Actinomycetes</taxon>
        <taxon>Mycobacteriales</taxon>
        <taxon>Nocardiaceae</taxon>
        <taxon>Nocardia</taxon>
    </lineage>
</organism>
<sequence length="222" mass="24628">MTTFEPPHGGEDLASQTADVERENLARDRAHYERDVVLMRTRRADADAQRAREDVAARTLTVDEHGLMMPPPAVGPVIDPQGREYELDAQGTPLLDGRGEPIPVGDYDRDEHGVVVLDHDGNPLRPWPYDTVELQGRVIQARTPKPVALQAFSMATSKGTPPRLQNEMVAMFVRNHISDRSYNELLAAMMDPDDPFTIDHFGELMTKIATLGTARPTGPSRP</sequence>
<dbReference type="EMBL" id="JAMRXG010000018">
    <property type="protein sequence ID" value="MCM6777946.1"/>
    <property type="molecule type" value="Genomic_DNA"/>
</dbReference>
<accession>A0A9X2EGK8</accession>
<reference evidence="2" key="1">
    <citation type="submission" date="2022-06" db="EMBL/GenBank/DDBJ databases">
        <title>Novel species in genus nocardia.</title>
        <authorList>
            <person name="Li F."/>
        </authorList>
    </citation>
    <scope>NUCLEOTIDE SEQUENCE</scope>
    <source>
        <strain evidence="2">CDC141</strain>
    </source>
</reference>
<dbReference type="AlphaFoldDB" id="A0A9X2EGK8"/>
<dbReference type="RefSeq" id="WP_251917408.1">
    <property type="nucleotide sequence ID" value="NZ_JAMRXG010000018.1"/>
</dbReference>
<evidence type="ECO:0000256" key="1">
    <source>
        <dbReference type="SAM" id="MobiDB-lite"/>
    </source>
</evidence>
<protein>
    <submittedName>
        <fullName evidence="2">Uncharacterized protein</fullName>
    </submittedName>
</protein>
<feature type="region of interest" description="Disordered" evidence="1">
    <location>
        <begin position="1"/>
        <end position="27"/>
    </location>
</feature>
<keyword evidence="3" id="KW-1185">Reference proteome</keyword>
<comment type="caution">
    <text evidence="2">The sequence shown here is derived from an EMBL/GenBank/DDBJ whole genome shotgun (WGS) entry which is preliminary data.</text>
</comment>
<dbReference type="Pfam" id="PF23781">
    <property type="entry name" value="Phage_TAC_16"/>
    <property type="match status" value="1"/>
</dbReference>
<proteinExistence type="predicted"/>
<dbReference type="Proteomes" id="UP001139157">
    <property type="component" value="Unassembled WGS sequence"/>
</dbReference>